<dbReference type="InterPro" id="IPR025137">
    <property type="entry name" value="NfrA_C"/>
</dbReference>
<gene>
    <name evidence="3" type="ORF">K3148_06300</name>
</gene>
<dbReference type="Proteomes" id="UP000824281">
    <property type="component" value="Chromosome"/>
</dbReference>
<dbReference type="RefSeq" id="WP_221426449.1">
    <property type="nucleotide sequence ID" value="NZ_CP081295.1"/>
</dbReference>
<evidence type="ECO:0000259" key="2">
    <source>
        <dbReference type="Pfam" id="PF13283"/>
    </source>
</evidence>
<accession>A0ABX8ZPN9</accession>
<keyword evidence="1" id="KW-0732">Signal</keyword>
<reference evidence="3 4" key="1">
    <citation type="submission" date="2021-08" db="EMBL/GenBank/DDBJ databases">
        <title>Comparative Genomics Analysis of the Genus Qipengyuania Reveals Extensive Genetic Diversity and Metabolic Versatility, Including the Description of Fifteen Novel Species.</title>
        <authorList>
            <person name="Liu Y."/>
        </authorList>
    </citation>
    <scope>NUCLEOTIDE SEQUENCE [LARGE SCALE GENOMIC DNA]</scope>
    <source>
        <strain evidence="3 4">1NDH13</strain>
    </source>
</reference>
<evidence type="ECO:0000313" key="4">
    <source>
        <dbReference type="Proteomes" id="UP000824281"/>
    </source>
</evidence>
<evidence type="ECO:0000313" key="3">
    <source>
        <dbReference type="EMBL" id="QZD90990.1"/>
    </source>
</evidence>
<sequence>MHNSVVVRRILLALALALPVVVQAQEAGDPAQQPFRDYEAGRYFDAAQGAEAALAQDPDNPVWWALLAEARAQMGQHQSAAGAFSRAAEEEPDPAQRSYFRRAQALQLAYAERYGEAREVVRAAMDDPALQTRQSLDWAMVAIAARDDASAQDILDNEALYAGFTRQSALDAGYSAKRRGLDKRAVRFFETGLKLDAEEQEKLSPAQREAFRRENRELTRDWSFIAQGSFSSAGRPIGPANTPLGDERAPQFGAEVSRRIGGWRNGRPFSVFARVYHSEFLSDDAVTGNATQGWVGVRYKPLSQVNLNLEASRLIGLDADGLDDWSLRSAISGGQGLEPEVGERNWPYARYYGDLSYLTEADVVFGLAEGRVGYSFLLDERATVLTPYAVARLGLDTGRLEEEALGAGIGLSLRHWFDETETIAYRGFIDFDVQARQRIAGDRRATGVLATVTIGR</sequence>
<organism evidence="3 4">
    <name type="scientific">Qipengyuania aurantiaca</name>
    <dbReference type="NCBI Taxonomy" id="2867233"/>
    <lineage>
        <taxon>Bacteria</taxon>
        <taxon>Pseudomonadati</taxon>
        <taxon>Pseudomonadota</taxon>
        <taxon>Alphaproteobacteria</taxon>
        <taxon>Sphingomonadales</taxon>
        <taxon>Erythrobacteraceae</taxon>
        <taxon>Qipengyuania</taxon>
    </lineage>
</organism>
<dbReference type="Pfam" id="PF13283">
    <property type="entry name" value="NfrA_C"/>
    <property type="match status" value="1"/>
</dbReference>
<feature type="domain" description="Bacteriophage N4 adsorption protein A C-terminal" evidence="2">
    <location>
        <begin position="285"/>
        <end position="450"/>
    </location>
</feature>
<feature type="signal peptide" evidence="1">
    <location>
        <begin position="1"/>
        <end position="24"/>
    </location>
</feature>
<dbReference type="Gene3D" id="1.25.40.10">
    <property type="entry name" value="Tetratricopeptide repeat domain"/>
    <property type="match status" value="1"/>
</dbReference>
<dbReference type="InterPro" id="IPR011990">
    <property type="entry name" value="TPR-like_helical_dom_sf"/>
</dbReference>
<evidence type="ECO:0000256" key="1">
    <source>
        <dbReference type="SAM" id="SignalP"/>
    </source>
</evidence>
<dbReference type="EMBL" id="CP081295">
    <property type="protein sequence ID" value="QZD90990.1"/>
    <property type="molecule type" value="Genomic_DNA"/>
</dbReference>
<dbReference type="SUPFAM" id="SSF48452">
    <property type="entry name" value="TPR-like"/>
    <property type="match status" value="1"/>
</dbReference>
<name>A0ABX8ZPN9_9SPHN</name>
<dbReference type="Pfam" id="PF14559">
    <property type="entry name" value="TPR_19"/>
    <property type="match status" value="1"/>
</dbReference>
<protein>
    <submittedName>
        <fullName evidence="3">Tetratricopeptide repeat protein</fullName>
    </submittedName>
</protein>
<proteinExistence type="predicted"/>
<feature type="chain" id="PRO_5047467630" evidence="1">
    <location>
        <begin position="25"/>
        <end position="456"/>
    </location>
</feature>
<keyword evidence="4" id="KW-1185">Reference proteome</keyword>